<proteinExistence type="inferred from homology"/>
<evidence type="ECO:0000313" key="13">
    <source>
        <dbReference type="EMBL" id="SFP15625.1"/>
    </source>
</evidence>
<keyword evidence="9" id="KW-0131">Cell cycle</keyword>
<dbReference type="STRING" id="441119.SAMN04488047_10351"/>
<keyword evidence="10" id="KW-0813">Transport</keyword>
<comment type="subcellular location">
    <subcellularLocation>
        <location evidence="1">Cell membrane</location>
        <topology evidence="1">Single-pass membrane protein</topology>
    </subcellularLocation>
    <subcellularLocation>
        <location evidence="10">Cell membrane</location>
        <topology evidence="10">Single-pass type II membrane protein</topology>
    </subcellularLocation>
</comment>
<evidence type="ECO:0000256" key="5">
    <source>
        <dbReference type="ARBA" id="ARBA00022618"/>
    </source>
</evidence>
<gene>
    <name evidence="13" type="ORF">SAMN04488047_10351</name>
</gene>
<dbReference type="OrthoDB" id="9798629at2"/>
<evidence type="ECO:0000256" key="9">
    <source>
        <dbReference type="ARBA" id="ARBA00023306"/>
    </source>
</evidence>
<evidence type="ECO:0000256" key="6">
    <source>
        <dbReference type="ARBA" id="ARBA00022692"/>
    </source>
</evidence>
<dbReference type="NCBIfam" id="TIGR02801">
    <property type="entry name" value="tolR"/>
    <property type="match status" value="1"/>
</dbReference>
<dbReference type="GO" id="GO:0005886">
    <property type="term" value="C:plasma membrane"/>
    <property type="evidence" value="ECO:0007669"/>
    <property type="project" value="UniProtKB-SubCell"/>
</dbReference>
<sequence>MGAGVIKSDSAGGGRRRRRRRAQPMAEINVTPFVDVMLVLLIIFMVAAPLLTVGVPVELPQTSAQALPTEQEEPLTVTLTADGRVLLMANETESENLIGQLRAIAAERASNKVYLRADGTIPYERVVQVMGALNNGGFSDIGLVTDTGGPRFDGQDG</sequence>
<dbReference type="Gene3D" id="3.30.420.270">
    <property type="match status" value="1"/>
</dbReference>
<keyword evidence="14" id="KW-1185">Reference proteome</keyword>
<accession>A0A1I5N145</accession>
<evidence type="ECO:0000256" key="2">
    <source>
        <dbReference type="ARBA" id="ARBA00005811"/>
    </source>
</evidence>
<dbReference type="InterPro" id="IPR003400">
    <property type="entry name" value="ExbD"/>
</dbReference>
<feature type="region of interest" description="Disordered" evidence="11">
    <location>
        <begin position="1"/>
        <end position="21"/>
    </location>
</feature>
<dbReference type="GO" id="GO:0022857">
    <property type="term" value="F:transmembrane transporter activity"/>
    <property type="evidence" value="ECO:0007669"/>
    <property type="project" value="InterPro"/>
</dbReference>
<feature type="transmembrane region" description="Helical" evidence="12">
    <location>
        <begin position="26"/>
        <end position="51"/>
    </location>
</feature>
<keyword evidence="3" id="KW-1003">Cell membrane</keyword>
<reference evidence="13 14" key="1">
    <citation type="submission" date="2016-10" db="EMBL/GenBank/DDBJ databases">
        <authorList>
            <person name="de Groot N.N."/>
        </authorList>
    </citation>
    <scope>NUCLEOTIDE SEQUENCE [LARGE SCALE GENOMIC DNA]</scope>
    <source>
        <strain evidence="13 14">DSM 19547</strain>
    </source>
</reference>
<dbReference type="RefSeq" id="WP_093418828.1">
    <property type="nucleotide sequence ID" value="NZ_FOXA01000003.1"/>
</dbReference>
<dbReference type="PANTHER" id="PTHR30558:SF7">
    <property type="entry name" value="TOL-PAL SYSTEM PROTEIN TOLR"/>
    <property type="match status" value="1"/>
</dbReference>
<keyword evidence="10" id="KW-0653">Protein transport</keyword>
<evidence type="ECO:0000256" key="4">
    <source>
        <dbReference type="ARBA" id="ARBA00022519"/>
    </source>
</evidence>
<name>A0A1I5N145_9RHOB</name>
<evidence type="ECO:0000256" key="10">
    <source>
        <dbReference type="RuleBase" id="RU003879"/>
    </source>
</evidence>
<dbReference type="PANTHER" id="PTHR30558">
    <property type="entry name" value="EXBD MEMBRANE COMPONENT OF PMF-DRIVEN MACROMOLECULE IMPORT SYSTEM"/>
    <property type="match status" value="1"/>
</dbReference>
<keyword evidence="8 12" id="KW-0472">Membrane</keyword>
<dbReference type="Pfam" id="PF02472">
    <property type="entry name" value="ExbD"/>
    <property type="match status" value="1"/>
</dbReference>
<evidence type="ECO:0000256" key="7">
    <source>
        <dbReference type="ARBA" id="ARBA00022989"/>
    </source>
</evidence>
<dbReference type="GO" id="GO:0051301">
    <property type="term" value="P:cell division"/>
    <property type="evidence" value="ECO:0007669"/>
    <property type="project" value="UniProtKB-KW"/>
</dbReference>
<keyword evidence="7 12" id="KW-1133">Transmembrane helix</keyword>
<evidence type="ECO:0000256" key="8">
    <source>
        <dbReference type="ARBA" id="ARBA00023136"/>
    </source>
</evidence>
<dbReference type="GO" id="GO:0015031">
    <property type="term" value="P:protein transport"/>
    <property type="evidence" value="ECO:0007669"/>
    <property type="project" value="UniProtKB-KW"/>
</dbReference>
<dbReference type="Proteomes" id="UP000199356">
    <property type="component" value="Unassembled WGS sequence"/>
</dbReference>
<evidence type="ECO:0000256" key="3">
    <source>
        <dbReference type="ARBA" id="ARBA00022475"/>
    </source>
</evidence>
<keyword evidence="4" id="KW-0997">Cell inner membrane</keyword>
<keyword evidence="6 10" id="KW-0812">Transmembrane</keyword>
<comment type="similarity">
    <text evidence="2 10">Belongs to the ExbD/TolR family.</text>
</comment>
<dbReference type="AlphaFoldDB" id="A0A1I5N145"/>
<protein>
    <submittedName>
        <fullName evidence="13">Cell division and transport-associated protein TolR</fullName>
    </submittedName>
</protein>
<evidence type="ECO:0000256" key="12">
    <source>
        <dbReference type="SAM" id="Phobius"/>
    </source>
</evidence>
<evidence type="ECO:0000256" key="1">
    <source>
        <dbReference type="ARBA" id="ARBA00004162"/>
    </source>
</evidence>
<evidence type="ECO:0000256" key="11">
    <source>
        <dbReference type="SAM" id="MobiDB-lite"/>
    </source>
</evidence>
<organism evidence="13 14">
    <name type="scientific">Tranquillimonas alkanivorans</name>
    <dbReference type="NCBI Taxonomy" id="441119"/>
    <lineage>
        <taxon>Bacteria</taxon>
        <taxon>Pseudomonadati</taxon>
        <taxon>Pseudomonadota</taxon>
        <taxon>Alphaproteobacteria</taxon>
        <taxon>Rhodobacterales</taxon>
        <taxon>Roseobacteraceae</taxon>
        <taxon>Tranquillimonas</taxon>
    </lineage>
</organism>
<evidence type="ECO:0000313" key="14">
    <source>
        <dbReference type="Proteomes" id="UP000199356"/>
    </source>
</evidence>
<dbReference type="InterPro" id="IPR014168">
    <property type="entry name" value="Tol-Pal_TolR"/>
</dbReference>
<keyword evidence="5 13" id="KW-0132">Cell division</keyword>
<dbReference type="EMBL" id="FOXA01000003">
    <property type="protein sequence ID" value="SFP15625.1"/>
    <property type="molecule type" value="Genomic_DNA"/>
</dbReference>